<feature type="transmembrane region" description="Helical" evidence="1">
    <location>
        <begin position="70"/>
        <end position="91"/>
    </location>
</feature>
<evidence type="ECO:0000313" key="2">
    <source>
        <dbReference type="EMBL" id="GEP69542.1"/>
    </source>
</evidence>
<protein>
    <submittedName>
        <fullName evidence="2">Uncharacterized protein</fullName>
    </submittedName>
</protein>
<reference evidence="2 3" key="1">
    <citation type="submission" date="2019-07" db="EMBL/GenBank/DDBJ databases">
        <title>Whole genome shotgun sequence of Cellulomonas soli NBRC 109434.</title>
        <authorList>
            <person name="Hosoyama A."/>
            <person name="Uohara A."/>
            <person name="Ohji S."/>
            <person name="Ichikawa N."/>
        </authorList>
    </citation>
    <scope>NUCLEOTIDE SEQUENCE [LARGE SCALE GENOMIC DNA]</scope>
    <source>
        <strain evidence="2 3">NBRC 109434</strain>
    </source>
</reference>
<feature type="transmembrane region" description="Helical" evidence="1">
    <location>
        <begin position="43"/>
        <end position="63"/>
    </location>
</feature>
<dbReference type="Proteomes" id="UP000321798">
    <property type="component" value="Unassembled WGS sequence"/>
</dbReference>
<dbReference type="OrthoDB" id="4829532at2"/>
<evidence type="ECO:0000313" key="3">
    <source>
        <dbReference type="Proteomes" id="UP000321798"/>
    </source>
</evidence>
<feature type="transmembrane region" description="Helical" evidence="1">
    <location>
        <begin position="111"/>
        <end position="137"/>
    </location>
</feature>
<dbReference type="EMBL" id="BKAL01000007">
    <property type="protein sequence ID" value="GEP69542.1"/>
    <property type="molecule type" value="Genomic_DNA"/>
</dbReference>
<sequence length="240" mass="26201">MPQEIKSKADSRFVTFTQVATVEESRVFPESTVRQDEPRVGRAVLGVVLGVPFGLLWSAAFAMPWMQERFAWWGAPAPVIAIALAAVLAAVNWRRGSWPMYATSLVVAVPVLVGVSAGASAVLLTLLLLAAALWGAWRSGDLRRRRWARTRVLLVRREQTDVQVSAVVRHPFISSTEALLVTLTAVGRPDLSWCITEFQGSFFAPRVGDPMVVWFDPSEPAVATACAATPLIRALRPAQP</sequence>
<name>A0A512PEH2_9CELL</name>
<keyword evidence="3" id="KW-1185">Reference proteome</keyword>
<keyword evidence="1" id="KW-0812">Transmembrane</keyword>
<keyword evidence="1" id="KW-1133">Transmembrane helix</keyword>
<organism evidence="2 3">
    <name type="scientific">Cellulomonas soli</name>
    <dbReference type="NCBI Taxonomy" id="931535"/>
    <lineage>
        <taxon>Bacteria</taxon>
        <taxon>Bacillati</taxon>
        <taxon>Actinomycetota</taxon>
        <taxon>Actinomycetes</taxon>
        <taxon>Micrococcales</taxon>
        <taxon>Cellulomonadaceae</taxon>
        <taxon>Cellulomonas</taxon>
    </lineage>
</organism>
<keyword evidence="1" id="KW-0472">Membrane</keyword>
<gene>
    <name evidence="2" type="ORF">CSO01_22570</name>
</gene>
<evidence type="ECO:0000256" key="1">
    <source>
        <dbReference type="SAM" id="Phobius"/>
    </source>
</evidence>
<dbReference type="AlphaFoldDB" id="A0A512PEH2"/>
<dbReference type="RefSeq" id="WP_146953296.1">
    <property type="nucleotide sequence ID" value="NZ_BAABBJ010000007.1"/>
</dbReference>
<comment type="caution">
    <text evidence="2">The sequence shown here is derived from an EMBL/GenBank/DDBJ whole genome shotgun (WGS) entry which is preliminary data.</text>
</comment>
<proteinExistence type="predicted"/>
<accession>A0A512PEH2</accession>